<dbReference type="Proteomes" id="UP001501009">
    <property type="component" value="Unassembled WGS sequence"/>
</dbReference>
<dbReference type="EMBL" id="BAABDE010000002">
    <property type="protein sequence ID" value="GAA3772983.1"/>
    <property type="molecule type" value="Genomic_DNA"/>
</dbReference>
<evidence type="ECO:0000313" key="1">
    <source>
        <dbReference type="EMBL" id="GAA3772983.1"/>
    </source>
</evidence>
<evidence type="ECO:0000313" key="2">
    <source>
        <dbReference type="Proteomes" id="UP001501009"/>
    </source>
</evidence>
<gene>
    <name evidence="1" type="ORF">GCM10022403_005170</name>
</gene>
<comment type="caution">
    <text evidence="1">The sequence shown here is derived from an EMBL/GenBank/DDBJ whole genome shotgun (WGS) entry which is preliminary data.</text>
</comment>
<reference evidence="2" key="1">
    <citation type="journal article" date="2019" name="Int. J. Syst. Evol. Microbiol.">
        <title>The Global Catalogue of Microorganisms (GCM) 10K type strain sequencing project: providing services to taxonomists for standard genome sequencing and annotation.</title>
        <authorList>
            <consortium name="The Broad Institute Genomics Platform"/>
            <consortium name="The Broad Institute Genome Sequencing Center for Infectious Disease"/>
            <person name="Wu L."/>
            <person name="Ma J."/>
        </authorList>
    </citation>
    <scope>NUCLEOTIDE SEQUENCE [LARGE SCALE GENOMIC DNA]</scope>
    <source>
        <strain evidence="2">JCM 17138</strain>
    </source>
</reference>
<sequence length="73" mass="7623">MMGGSPCGLSGDGQRVTSLAAARARARTSPAGSFCAWALHTLDHGRITGMVSVNASTGQVWYHSWHGTFVAMS</sequence>
<keyword evidence="2" id="KW-1185">Reference proteome</keyword>
<name>A0ABP7GR27_9ACTN</name>
<protein>
    <submittedName>
        <fullName evidence="1">Uncharacterized protein</fullName>
    </submittedName>
</protein>
<dbReference type="RefSeq" id="WP_275770259.1">
    <property type="nucleotide sequence ID" value="NZ_BAABDE010000002.1"/>
</dbReference>
<accession>A0ABP7GR27</accession>
<organism evidence="1 2">
    <name type="scientific">Streptomyces coacervatus</name>
    <dbReference type="NCBI Taxonomy" id="647381"/>
    <lineage>
        <taxon>Bacteria</taxon>
        <taxon>Bacillati</taxon>
        <taxon>Actinomycetota</taxon>
        <taxon>Actinomycetes</taxon>
        <taxon>Kitasatosporales</taxon>
        <taxon>Streptomycetaceae</taxon>
        <taxon>Streptomyces</taxon>
    </lineage>
</organism>
<proteinExistence type="predicted"/>